<name>A0A8J7HHT9_9CYAN</name>
<dbReference type="InterPro" id="IPR002656">
    <property type="entry name" value="Acyl_transf_3_dom"/>
</dbReference>
<comment type="subcellular location">
    <subcellularLocation>
        <location evidence="1">Cell membrane</location>
        <topology evidence="1">Multi-pass membrane protein</topology>
    </subcellularLocation>
</comment>
<evidence type="ECO:0000256" key="6">
    <source>
        <dbReference type="ARBA" id="ARBA00023136"/>
    </source>
</evidence>
<keyword evidence="9" id="KW-0808">Transferase</keyword>
<dbReference type="Pfam" id="PF01757">
    <property type="entry name" value="Acyl_transf_3"/>
    <property type="match status" value="1"/>
</dbReference>
<comment type="caution">
    <text evidence="9">The sequence shown here is derived from an EMBL/GenBank/DDBJ whole genome shotgun (WGS) entry which is preliminary data.</text>
</comment>
<comment type="similarity">
    <text evidence="2">Belongs to the acyltransferase 3 family.</text>
</comment>
<feature type="transmembrane region" description="Helical" evidence="7">
    <location>
        <begin position="203"/>
        <end position="220"/>
    </location>
</feature>
<feature type="transmembrane region" description="Helical" evidence="7">
    <location>
        <begin position="138"/>
        <end position="158"/>
    </location>
</feature>
<dbReference type="GO" id="GO:0016413">
    <property type="term" value="F:O-acetyltransferase activity"/>
    <property type="evidence" value="ECO:0007669"/>
    <property type="project" value="TreeGrafter"/>
</dbReference>
<evidence type="ECO:0000256" key="7">
    <source>
        <dbReference type="SAM" id="Phobius"/>
    </source>
</evidence>
<feature type="transmembrane region" description="Helical" evidence="7">
    <location>
        <begin position="266"/>
        <end position="285"/>
    </location>
</feature>
<dbReference type="EMBL" id="JAECZB010000020">
    <property type="protein sequence ID" value="MBH8552831.1"/>
    <property type="molecule type" value="Genomic_DNA"/>
</dbReference>
<dbReference type="Proteomes" id="UP000599391">
    <property type="component" value="Unassembled WGS sequence"/>
</dbReference>
<keyword evidence="4 7" id="KW-0812">Transmembrane</keyword>
<evidence type="ECO:0000256" key="4">
    <source>
        <dbReference type="ARBA" id="ARBA00022692"/>
    </source>
</evidence>
<evidence type="ECO:0000256" key="2">
    <source>
        <dbReference type="ARBA" id="ARBA00007400"/>
    </source>
</evidence>
<reference evidence="9 10" key="1">
    <citation type="journal article" date="2021" name="Int. J. Syst. Evol. Microbiol.">
        <title>Amazonocrinis nigriterrae gen. nov., sp. nov., Atlanticothrix silvestris gen. nov., sp. nov. and Dendronalium phyllosphericum gen. nov., sp. nov., nostocacean cyanobacteria from Brazilian environments.</title>
        <authorList>
            <person name="Alvarenga D.O."/>
            <person name="Andreote A.P.D."/>
            <person name="Branco L.H.Z."/>
            <person name="Delbaje E."/>
            <person name="Cruz R.B."/>
            <person name="Varani A.M."/>
            <person name="Fiore M.F."/>
        </authorList>
    </citation>
    <scope>NUCLEOTIDE SEQUENCE [LARGE SCALE GENOMIC DNA]</scope>
    <source>
        <strain evidence="9 10">CENA357</strain>
    </source>
</reference>
<keyword evidence="5 7" id="KW-1133">Transmembrane helix</keyword>
<evidence type="ECO:0000256" key="3">
    <source>
        <dbReference type="ARBA" id="ARBA00022475"/>
    </source>
</evidence>
<feature type="transmembrane region" description="Helical" evidence="7">
    <location>
        <begin position="297"/>
        <end position="318"/>
    </location>
</feature>
<keyword evidence="6 7" id="KW-0472">Membrane</keyword>
<evidence type="ECO:0000256" key="1">
    <source>
        <dbReference type="ARBA" id="ARBA00004651"/>
    </source>
</evidence>
<dbReference type="PANTHER" id="PTHR40074:SF2">
    <property type="entry name" value="O-ACETYLTRANSFERASE WECH"/>
    <property type="match status" value="1"/>
</dbReference>
<accession>A0A8J7HHT9</accession>
<feature type="transmembrane region" description="Helical" evidence="7">
    <location>
        <begin position="20"/>
        <end position="40"/>
    </location>
</feature>
<feature type="domain" description="Acyltransferase 3" evidence="8">
    <location>
        <begin position="25"/>
        <end position="355"/>
    </location>
</feature>
<evidence type="ECO:0000256" key="5">
    <source>
        <dbReference type="ARBA" id="ARBA00022989"/>
    </source>
</evidence>
<protein>
    <submittedName>
        <fullName evidence="9">Acyltransferase</fullName>
    </submittedName>
</protein>
<dbReference type="GO" id="GO:0009246">
    <property type="term" value="P:enterobacterial common antigen biosynthetic process"/>
    <property type="evidence" value="ECO:0007669"/>
    <property type="project" value="TreeGrafter"/>
</dbReference>
<dbReference type="GO" id="GO:0005886">
    <property type="term" value="C:plasma membrane"/>
    <property type="evidence" value="ECO:0007669"/>
    <property type="project" value="UniProtKB-SubCell"/>
</dbReference>
<proteinExistence type="inferred from homology"/>
<feature type="transmembrane region" description="Helical" evidence="7">
    <location>
        <begin position="338"/>
        <end position="359"/>
    </location>
</feature>
<feature type="transmembrane region" description="Helical" evidence="7">
    <location>
        <begin position="232"/>
        <end position="254"/>
    </location>
</feature>
<evidence type="ECO:0000313" key="10">
    <source>
        <dbReference type="Proteomes" id="UP000599391"/>
    </source>
</evidence>
<feature type="transmembrane region" description="Helical" evidence="7">
    <location>
        <begin position="98"/>
        <end position="118"/>
    </location>
</feature>
<keyword evidence="10" id="KW-1185">Reference proteome</keyword>
<dbReference type="AlphaFoldDB" id="A0A8J7HHT9"/>
<evidence type="ECO:0000259" key="8">
    <source>
        <dbReference type="Pfam" id="PF01757"/>
    </source>
</evidence>
<feature type="transmembrane region" description="Helical" evidence="7">
    <location>
        <begin position="165"/>
        <end position="183"/>
    </location>
</feature>
<sequence length="369" mass="42801">MQEKLFHQILSSERPTHQKIDRLFSLDLLKAISIVAVVSFHSTFVPKTTYIDSQLYMEILFSPLRFCVPVFLVIYFFLFEKALAKHNSSTLSVVQKRLVRILIPTTFWFIITALLKLINKSSWIEVFEGILNGEIFTGGYYLLILLQFIPIFVIFRLCFYKNINFVITIIIQSSVYIWIYTIHWSSEYSQIISILKSIHRPLFIYWFVYVALGIYCCKKWSSIVKLSSQLHIYTKVIILGIYAVLQGLEAYYAFVVLQGDIPPFDYAMFSCMLSVLVMFICFASIKENQINPLLRNVISVLSTYSLGIFCINGILYQIFASLSEQLFLEVNFNLYEIFIVKILCLCLLLSISLILSILLDRIGLKVVVR</sequence>
<gene>
    <name evidence="9" type="ORF">I8751_10715</name>
</gene>
<dbReference type="RefSeq" id="WP_214439133.1">
    <property type="nucleotide sequence ID" value="NZ_JAECZB010000020.1"/>
</dbReference>
<keyword evidence="3" id="KW-1003">Cell membrane</keyword>
<evidence type="ECO:0000313" key="9">
    <source>
        <dbReference type="EMBL" id="MBH8552831.1"/>
    </source>
</evidence>
<organism evidence="9 10">
    <name type="scientific">Atlanticothrix silvestris CENA357</name>
    <dbReference type="NCBI Taxonomy" id="1725252"/>
    <lineage>
        <taxon>Bacteria</taxon>
        <taxon>Bacillati</taxon>
        <taxon>Cyanobacteriota</taxon>
        <taxon>Cyanophyceae</taxon>
        <taxon>Nostocales</taxon>
        <taxon>Nodulariaceae</taxon>
        <taxon>Atlanticothrix</taxon>
        <taxon>Atlanticothrix silvestris</taxon>
    </lineage>
</organism>
<keyword evidence="9" id="KW-0012">Acyltransferase</keyword>
<feature type="transmembrane region" description="Helical" evidence="7">
    <location>
        <begin position="60"/>
        <end position="78"/>
    </location>
</feature>
<dbReference type="PANTHER" id="PTHR40074">
    <property type="entry name" value="O-ACETYLTRANSFERASE WECH"/>
    <property type="match status" value="1"/>
</dbReference>